<dbReference type="Proteomes" id="UP000298416">
    <property type="component" value="Unassembled WGS sequence"/>
</dbReference>
<comment type="caution">
    <text evidence="1">The sequence shown here is derived from an EMBL/GenBank/DDBJ whole genome shotgun (WGS) entry which is preliminary data.</text>
</comment>
<sequence>MLQTEYFSHVNNVYQVMENGPPTIEFEDGTVNVERLLVETQDGNVSVDGAVCFNEKTSDKAIDIREVSCSFGISCGVGC</sequence>
<dbReference type="EMBL" id="PNBA02000004">
    <property type="protein sequence ID" value="KAG6427435.1"/>
    <property type="molecule type" value="Genomic_DNA"/>
</dbReference>
<protein>
    <submittedName>
        <fullName evidence="1">Uncharacterized protein</fullName>
    </submittedName>
</protein>
<gene>
    <name evidence="1" type="ORF">SASPL_111680</name>
</gene>
<evidence type="ECO:0000313" key="2">
    <source>
        <dbReference type="Proteomes" id="UP000298416"/>
    </source>
</evidence>
<proteinExistence type="predicted"/>
<name>A0A8X8Y8J5_SALSN</name>
<reference evidence="1" key="2">
    <citation type="submission" date="2020-08" db="EMBL/GenBank/DDBJ databases">
        <title>Plant Genome Project.</title>
        <authorList>
            <person name="Zhang R.-G."/>
        </authorList>
    </citation>
    <scope>NUCLEOTIDE SEQUENCE</scope>
    <source>
        <strain evidence="1">Huo1</strain>
        <tissue evidence="1">Leaf</tissue>
    </source>
</reference>
<dbReference type="AlphaFoldDB" id="A0A8X8Y8J5"/>
<accession>A0A8X8Y8J5</accession>
<keyword evidence="2" id="KW-1185">Reference proteome</keyword>
<evidence type="ECO:0000313" key="1">
    <source>
        <dbReference type="EMBL" id="KAG6427435.1"/>
    </source>
</evidence>
<organism evidence="1">
    <name type="scientific">Salvia splendens</name>
    <name type="common">Scarlet sage</name>
    <dbReference type="NCBI Taxonomy" id="180675"/>
    <lineage>
        <taxon>Eukaryota</taxon>
        <taxon>Viridiplantae</taxon>
        <taxon>Streptophyta</taxon>
        <taxon>Embryophyta</taxon>
        <taxon>Tracheophyta</taxon>
        <taxon>Spermatophyta</taxon>
        <taxon>Magnoliopsida</taxon>
        <taxon>eudicotyledons</taxon>
        <taxon>Gunneridae</taxon>
        <taxon>Pentapetalae</taxon>
        <taxon>asterids</taxon>
        <taxon>lamiids</taxon>
        <taxon>Lamiales</taxon>
        <taxon>Lamiaceae</taxon>
        <taxon>Nepetoideae</taxon>
        <taxon>Mentheae</taxon>
        <taxon>Salviinae</taxon>
        <taxon>Salvia</taxon>
        <taxon>Salvia subgen. Calosphace</taxon>
        <taxon>core Calosphace</taxon>
    </lineage>
</organism>
<reference evidence="1" key="1">
    <citation type="submission" date="2018-01" db="EMBL/GenBank/DDBJ databases">
        <authorList>
            <person name="Mao J.F."/>
        </authorList>
    </citation>
    <scope>NUCLEOTIDE SEQUENCE</scope>
    <source>
        <strain evidence="1">Huo1</strain>
        <tissue evidence="1">Leaf</tissue>
    </source>
</reference>